<dbReference type="GO" id="GO:0016020">
    <property type="term" value="C:membrane"/>
    <property type="evidence" value="ECO:0007669"/>
    <property type="project" value="UniProtKB-SubCell"/>
</dbReference>
<feature type="domain" description="Fringe-like glycosyltransferase" evidence="13">
    <location>
        <begin position="178"/>
        <end position="242"/>
    </location>
</feature>
<dbReference type="STRING" id="655863.F0XKN5"/>
<dbReference type="OrthoDB" id="414175at2759"/>
<dbReference type="GeneID" id="25981658"/>
<evidence type="ECO:0000256" key="8">
    <source>
        <dbReference type="ARBA" id="ARBA00022741"/>
    </source>
</evidence>
<dbReference type="InParanoid" id="F0XKN5"/>
<keyword evidence="7 12" id="KW-0812">Transmembrane</keyword>
<accession>F0XKN5</accession>
<comment type="pathway">
    <text evidence="2">Protein modification; protein glycosylation.</text>
</comment>
<evidence type="ECO:0000256" key="5">
    <source>
        <dbReference type="ARBA" id="ARBA00022676"/>
    </source>
</evidence>
<keyword evidence="11 12" id="KW-0472">Membrane</keyword>
<reference evidence="14 15" key="1">
    <citation type="journal article" date="2011" name="Proc. Natl. Acad. Sci. U.S.A.">
        <title>Genome and transcriptome analyses of the mountain pine beetle-fungal symbiont Grosmannia clavigera, a lodgepole pine pathogen.</title>
        <authorList>
            <person name="DiGuistini S."/>
            <person name="Wang Y."/>
            <person name="Liao N.Y."/>
            <person name="Taylor G."/>
            <person name="Tanguay P."/>
            <person name="Feau N."/>
            <person name="Henrissat B."/>
            <person name="Chan S.K."/>
            <person name="Hesse-Orce U."/>
            <person name="Alamouti S.M."/>
            <person name="Tsui C.K.M."/>
            <person name="Docking R.T."/>
            <person name="Levasseur A."/>
            <person name="Haridas S."/>
            <person name="Robertson G."/>
            <person name="Birol I."/>
            <person name="Holt R.A."/>
            <person name="Marra M.A."/>
            <person name="Hamelin R.C."/>
            <person name="Hirst M."/>
            <person name="Jones S.J.M."/>
            <person name="Bohlmann J."/>
            <person name="Breuil C."/>
        </authorList>
    </citation>
    <scope>NUCLEOTIDE SEQUENCE [LARGE SCALE GENOMIC DNA]</scope>
    <source>
        <strain evidence="15">kw1407 / UAMH 11150</strain>
    </source>
</reference>
<dbReference type="InterPro" id="IPR026050">
    <property type="entry name" value="C1GALT1/C1GALT1_chp1"/>
</dbReference>
<evidence type="ECO:0000256" key="11">
    <source>
        <dbReference type="ARBA" id="ARBA00023136"/>
    </source>
</evidence>
<evidence type="ECO:0000256" key="9">
    <source>
        <dbReference type="ARBA" id="ARBA00022968"/>
    </source>
</evidence>
<evidence type="ECO:0000313" key="14">
    <source>
        <dbReference type="EMBL" id="EFX01580.1"/>
    </source>
</evidence>
<evidence type="ECO:0000256" key="1">
    <source>
        <dbReference type="ARBA" id="ARBA00004606"/>
    </source>
</evidence>
<evidence type="ECO:0000256" key="7">
    <source>
        <dbReference type="ARBA" id="ARBA00022692"/>
    </source>
</evidence>
<keyword evidence="5" id="KW-0328">Glycosyltransferase</keyword>
<gene>
    <name evidence="14" type="ORF">CMQ_8046</name>
</gene>
<keyword evidence="6" id="KW-0808">Transferase</keyword>
<sequence>MNSSAPPVLYTTVTRSRYIWLVCQRRLRRLCASLCRRWFFASGVLAVILFLLILIPYDSQLRLFYRYHFVTKSPPAQIRKQWLQDHTHYPLYWAEDVGIILKSGFGTQYRIPAWFDAAQEVGDIVITADYATDVLRPITHEGRHFPVYDVVDAMIQQEFGWELDAMKFISSLQLAYHKMPHKKWYLLVDDDTYVLQVTMELLLSHLDPSKPHYIGNPVGGYLGRFAHGGSAVVLSHAAIKHLFAHPRIVSQAFRDSLSDPYGDHLLSATLMKVGIYIEEEYTQFFNGERPVITKIRADRLCAPIASFHGLRLPEEMRSTGETFRGVKWPITWLHVWSLFNAPALRSFETEPMRENWDHVGRTDEHTRSLENVQSASDCLALCRSWTECLAWTWDADKERATGGFTF</sequence>
<dbReference type="eggNOG" id="KOG2246">
    <property type="taxonomic scope" value="Eukaryota"/>
</dbReference>
<evidence type="ECO:0000313" key="15">
    <source>
        <dbReference type="Proteomes" id="UP000007796"/>
    </source>
</evidence>
<evidence type="ECO:0000256" key="6">
    <source>
        <dbReference type="ARBA" id="ARBA00022679"/>
    </source>
</evidence>
<evidence type="ECO:0000256" key="4">
    <source>
        <dbReference type="ARBA" id="ARBA00012557"/>
    </source>
</evidence>
<dbReference type="Gene3D" id="3.50.4.10">
    <property type="entry name" value="Hepatocyte Growth Factor"/>
    <property type="match status" value="1"/>
</dbReference>
<keyword evidence="10 12" id="KW-1133">Transmembrane helix</keyword>
<protein>
    <recommendedName>
        <fullName evidence="4">N-acetylgalactosaminide beta-1,3-galactosyltransferase</fullName>
        <ecNumber evidence="4">2.4.1.122</ecNumber>
    </recommendedName>
</protein>
<comment type="subcellular location">
    <subcellularLocation>
        <location evidence="1">Membrane</location>
        <topology evidence="1">Single-pass type II membrane protein</topology>
    </subcellularLocation>
</comment>
<dbReference type="Pfam" id="PF02434">
    <property type="entry name" value="Fringe"/>
    <property type="match status" value="1"/>
</dbReference>
<dbReference type="Gene3D" id="3.90.550.50">
    <property type="match status" value="1"/>
</dbReference>
<keyword evidence="8" id="KW-0547">Nucleotide-binding</keyword>
<dbReference type="GO" id="GO:0016263">
    <property type="term" value="F:glycoprotein-N-acetylgalactosamine 3-beta-galactosyltransferase activity"/>
    <property type="evidence" value="ECO:0007669"/>
    <property type="project" value="UniProtKB-EC"/>
</dbReference>
<dbReference type="EMBL" id="GL629788">
    <property type="protein sequence ID" value="EFX01580.1"/>
    <property type="molecule type" value="Genomic_DNA"/>
</dbReference>
<evidence type="ECO:0000256" key="10">
    <source>
        <dbReference type="ARBA" id="ARBA00022989"/>
    </source>
</evidence>
<dbReference type="GO" id="GO:0000166">
    <property type="term" value="F:nucleotide binding"/>
    <property type="evidence" value="ECO:0007669"/>
    <property type="project" value="UniProtKB-KW"/>
</dbReference>
<dbReference type="EC" id="2.4.1.122" evidence="4"/>
<evidence type="ECO:0000256" key="12">
    <source>
        <dbReference type="SAM" id="Phobius"/>
    </source>
</evidence>
<dbReference type="RefSeq" id="XP_014171062.1">
    <property type="nucleotide sequence ID" value="XM_014315587.1"/>
</dbReference>
<dbReference type="HOGENOM" id="CLU_033556_0_0_1"/>
<dbReference type="InterPro" id="IPR003378">
    <property type="entry name" value="Fringe-like_glycosylTrfase"/>
</dbReference>
<evidence type="ECO:0000259" key="13">
    <source>
        <dbReference type="Pfam" id="PF02434"/>
    </source>
</evidence>
<keyword evidence="9" id="KW-0735">Signal-anchor</keyword>
<comment type="similarity">
    <text evidence="3">Belongs to the glycosyltransferase 31 family. Beta3-Gal-T subfamily.</text>
</comment>
<keyword evidence="15" id="KW-1185">Reference proteome</keyword>
<dbReference type="Proteomes" id="UP000007796">
    <property type="component" value="Unassembled WGS sequence"/>
</dbReference>
<organism evidence="15">
    <name type="scientific">Grosmannia clavigera (strain kw1407 / UAMH 11150)</name>
    <name type="common">Blue stain fungus</name>
    <name type="synonym">Graphiocladiella clavigera</name>
    <dbReference type="NCBI Taxonomy" id="655863"/>
    <lineage>
        <taxon>Eukaryota</taxon>
        <taxon>Fungi</taxon>
        <taxon>Dikarya</taxon>
        <taxon>Ascomycota</taxon>
        <taxon>Pezizomycotina</taxon>
        <taxon>Sordariomycetes</taxon>
        <taxon>Sordariomycetidae</taxon>
        <taxon>Ophiostomatales</taxon>
        <taxon>Ophiostomataceae</taxon>
        <taxon>Leptographium</taxon>
    </lineage>
</organism>
<dbReference type="PANTHER" id="PTHR23033">
    <property type="entry name" value="BETA1,3-GALACTOSYLTRANSFERASE"/>
    <property type="match status" value="1"/>
</dbReference>
<dbReference type="PANTHER" id="PTHR23033:SF40">
    <property type="entry name" value="APPLE DOMAIN-CONTAINING PROTEIN"/>
    <property type="match status" value="1"/>
</dbReference>
<feature type="transmembrane region" description="Helical" evidence="12">
    <location>
        <begin position="38"/>
        <end position="57"/>
    </location>
</feature>
<dbReference type="AlphaFoldDB" id="F0XKN5"/>
<name>F0XKN5_GROCL</name>
<proteinExistence type="inferred from homology"/>
<evidence type="ECO:0000256" key="2">
    <source>
        <dbReference type="ARBA" id="ARBA00004922"/>
    </source>
</evidence>
<evidence type="ECO:0000256" key="3">
    <source>
        <dbReference type="ARBA" id="ARBA00006462"/>
    </source>
</evidence>